<keyword evidence="3" id="KW-1185">Reference proteome</keyword>
<feature type="transmembrane region" description="Helical" evidence="1">
    <location>
        <begin position="54"/>
        <end position="76"/>
    </location>
</feature>
<feature type="transmembrane region" description="Helical" evidence="1">
    <location>
        <begin position="196"/>
        <end position="211"/>
    </location>
</feature>
<feature type="transmembrane region" description="Helical" evidence="1">
    <location>
        <begin position="96"/>
        <end position="119"/>
    </location>
</feature>
<evidence type="ECO:0008006" key="4">
    <source>
        <dbReference type="Google" id="ProtNLM"/>
    </source>
</evidence>
<evidence type="ECO:0000256" key="1">
    <source>
        <dbReference type="SAM" id="Phobius"/>
    </source>
</evidence>
<accession>A0A5B2VLJ3</accession>
<dbReference type="EMBL" id="VUOC01000004">
    <property type="protein sequence ID" value="KAA2239192.1"/>
    <property type="molecule type" value="Genomic_DNA"/>
</dbReference>
<sequence>MNNLVFYSLNALLLGIAFWGDHEFLFRNSWCFYFIQLGLFLIHSSKSSNKSFLFLTPSFITLLYLNLNFAAGEYAISRNYGMSDTYYVAVQTARHLDYITAYFLGCNLLVYMAIPAWLIKGRKPTAPAPPPPMRWIMVSSNKGYFIISCLALLGLSFANINLSFLGGSGNFSYVFQVAIAIPLCFMLAIEGKKYRWPLYLLMIGLFLAGHYGSKREILFILILIFLAEVVRGWIRLDLSFKKWILFGVLGAGVFYIIILSSLLRGYGGYNVKGVWDATKYVSVYMNEDYFKDALVSNLEVGAVYGNSANGAGYIFDGHTRLLRGSTFAKVLFIPIPRSVYPNKPRSMVDIYTAKFVPAFRRDGGSLPIVLYGEVLWNFHLLGLPLLFLFYRYFNLWCYTAFTQLRQGVLSFRNMSAVFLFITFIQFVRGSGLDMWLLYYFVAMPAIWILYLVLKNWYFLTLKDSRQTAHSVVPLNV</sequence>
<feature type="transmembrane region" description="Helical" evidence="1">
    <location>
        <begin position="368"/>
        <end position="390"/>
    </location>
</feature>
<evidence type="ECO:0000313" key="2">
    <source>
        <dbReference type="EMBL" id="KAA2239192.1"/>
    </source>
</evidence>
<dbReference type="Proteomes" id="UP000324611">
    <property type="component" value="Unassembled WGS sequence"/>
</dbReference>
<keyword evidence="1" id="KW-0812">Transmembrane</keyword>
<feature type="transmembrane region" description="Helical" evidence="1">
    <location>
        <begin position="143"/>
        <end position="165"/>
    </location>
</feature>
<protein>
    <recommendedName>
        <fullName evidence="4">Oligosaccharide repeat unit polymerase</fullName>
    </recommendedName>
</protein>
<organism evidence="2 3">
    <name type="scientific">Chitinophaga agrisoli</name>
    <dbReference type="NCBI Taxonomy" id="2607653"/>
    <lineage>
        <taxon>Bacteria</taxon>
        <taxon>Pseudomonadati</taxon>
        <taxon>Bacteroidota</taxon>
        <taxon>Chitinophagia</taxon>
        <taxon>Chitinophagales</taxon>
        <taxon>Chitinophagaceae</taxon>
        <taxon>Chitinophaga</taxon>
    </lineage>
</organism>
<name>A0A5B2VLJ3_9BACT</name>
<feature type="transmembrane region" description="Helical" evidence="1">
    <location>
        <begin position="411"/>
        <end position="429"/>
    </location>
</feature>
<comment type="caution">
    <text evidence="2">The sequence shown here is derived from an EMBL/GenBank/DDBJ whole genome shotgun (WGS) entry which is preliminary data.</text>
</comment>
<keyword evidence="1" id="KW-1133">Transmembrane helix</keyword>
<reference evidence="2 3" key="2">
    <citation type="submission" date="2019-09" db="EMBL/GenBank/DDBJ databases">
        <authorList>
            <person name="Jin C."/>
        </authorList>
    </citation>
    <scope>NUCLEOTIDE SEQUENCE [LARGE SCALE GENOMIC DNA]</scope>
    <source>
        <strain evidence="2 3">BN140078</strain>
    </source>
</reference>
<feature type="transmembrane region" description="Helical" evidence="1">
    <location>
        <begin position="217"/>
        <end position="234"/>
    </location>
</feature>
<dbReference type="AlphaFoldDB" id="A0A5B2VLJ3"/>
<proteinExistence type="predicted"/>
<feature type="transmembrane region" description="Helical" evidence="1">
    <location>
        <begin position="243"/>
        <end position="263"/>
    </location>
</feature>
<feature type="transmembrane region" description="Helical" evidence="1">
    <location>
        <begin position="171"/>
        <end position="189"/>
    </location>
</feature>
<evidence type="ECO:0000313" key="3">
    <source>
        <dbReference type="Proteomes" id="UP000324611"/>
    </source>
</evidence>
<feature type="transmembrane region" description="Helical" evidence="1">
    <location>
        <begin position="435"/>
        <end position="453"/>
    </location>
</feature>
<reference evidence="2 3" key="1">
    <citation type="submission" date="2019-09" db="EMBL/GenBank/DDBJ databases">
        <title>Chitinophaga ginsengihumi sp. nov., isolated from soil of ginseng rhizosphere.</title>
        <authorList>
            <person name="Lee J."/>
        </authorList>
    </citation>
    <scope>NUCLEOTIDE SEQUENCE [LARGE SCALE GENOMIC DNA]</scope>
    <source>
        <strain evidence="2 3">BN140078</strain>
    </source>
</reference>
<dbReference type="RefSeq" id="WP_149840371.1">
    <property type="nucleotide sequence ID" value="NZ_VUOC01000004.1"/>
</dbReference>
<gene>
    <name evidence="2" type="ORF">F0L74_23590</name>
</gene>
<keyword evidence="1" id="KW-0472">Membrane</keyword>